<evidence type="ECO:0000256" key="12">
    <source>
        <dbReference type="ARBA" id="ARBA00023242"/>
    </source>
</evidence>
<dbReference type="AlphaFoldDB" id="A0A7E4UUC9"/>
<feature type="compositionally biased region" description="Basic and acidic residues" evidence="15">
    <location>
        <begin position="572"/>
        <end position="593"/>
    </location>
</feature>
<organism evidence="17 18">
    <name type="scientific">Panagrellus redivivus</name>
    <name type="common">Microworm</name>
    <dbReference type="NCBI Taxonomy" id="6233"/>
    <lineage>
        <taxon>Eukaryota</taxon>
        <taxon>Metazoa</taxon>
        <taxon>Ecdysozoa</taxon>
        <taxon>Nematoda</taxon>
        <taxon>Chromadorea</taxon>
        <taxon>Rhabditida</taxon>
        <taxon>Tylenchina</taxon>
        <taxon>Panagrolaimomorpha</taxon>
        <taxon>Panagrolaimoidea</taxon>
        <taxon>Panagrolaimidae</taxon>
        <taxon>Panagrellus</taxon>
    </lineage>
</organism>
<name>A0A7E4UUC9_PANRE</name>
<keyword evidence="6 14" id="KW-0479">Metal-binding</keyword>
<keyword evidence="8 14" id="KW-0833">Ubl conjugation pathway</keyword>
<dbReference type="InterPro" id="IPR001841">
    <property type="entry name" value="Znf_RING"/>
</dbReference>
<evidence type="ECO:0000256" key="8">
    <source>
        <dbReference type="ARBA" id="ARBA00022786"/>
    </source>
</evidence>
<feature type="region of interest" description="Disordered" evidence="15">
    <location>
        <begin position="548"/>
        <end position="602"/>
    </location>
</feature>
<dbReference type="GO" id="GO:0033503">
    <property type="term" value="C:HULC complex"/>
    <property type="evidence" value="ECO:0007669"/>
    <property type="project" value="TreeGrafter"/>
</dbReference>
<dbReference type="WBParaSite" id="Pan_g12947.t1">
    <property type="protein sequence ID" value="Pan_g12947.t1"/>
    <property type="gene ID" value="Pan_g12947"/>
</dbReference>
<dbReference type="Proteomes" id="UP000492821">
    <property type="component" value="Unassembled WGS sequence"/>
</dbReference>
<comment type="pathway">
    <text evidence="3 14">Protein modification; protein ubiquitination.</text>
</comment>
<dbReference type="InterPro" id="IPR013083">
    <property type="entry name" value="Znf_RING/FYVE/PHD"/>
</dbReference>
<proteinExistence type="inferred from homology"/>
<evidence type="ECO:0000256" key="14">
    <source>
        <dbReference type="RuleBase" id="RU365038"/>
    </source>
</evidence>
<dbReference type="GO" id="GO:0061630">
    <property type="term" value="F:ubiquitin protein ligase activity"/>
    <property type="evidence" value="ECO:0007669"/>
    <property type="project" value="UniProtKB-EC"/>
</dbReference>
<dbReference type="SUPFAM" id="SSF57850">
    <property type="entry name" value="RING/U-box"/>
    <property type="match status" value="1"/>
</dbReference>
<dbReference type="Pfam" id="PF13920">
    <property type="entry name" value="zf-C3HC4_3"/>
    <property type="match status" value="1"/>
</dbReference>
<dbReference type="PANTHER" id="PTHR23163">
    <property type="entry name" value="RING FINGER PROTEIN-RELATED"/>
    <property type="match status" value="1"/>
</dbReference>
<evidence type="ECO:0000256" key="7">
    <source>
        <dbReference type="ARBA" id="ARBA00022771"/>
    </source>
</evidence>
<keyword evidence="17" id="KW-1185">Reference proteome</keyword>
<evidence type="ECO:0000313" key="17">
    <source>
        <dbReference type="Proteomes" id="UP000492821"/>
    </source>
</evidence>
<evidence type="ECO:0000256" key="1">
    <source>
        <dbReference type="ARBA" id="ARBA00000900"/>
    </source>
</evidence>
<reference evidence="18" key="2">
    <citation type="submission" date="2020-10" db="UniProtKB">
        <authorList>
            <consortium name="WormBaseParasite"/>
        </authorList>
    </citation>
    <scope>IDENTIFICATION</scope>
</reference>
<keyword evidence="7 13" id="KW-0863">Zinc-finger</keyword>
<reference evidence="17" key="1">
    <citation type="journal article" date="2013" name="Genetics">
        <title>The draft genome and transcriptome of Panagrellus redivivus are shaped by the harsh demands of a free-living lifestyle.</title>
        <authorList>
            <person name="Srinivasan J."/>
            <person name="Dillman A.R."/>
            <person name="Macchietto M.G."/>
            <person name="Heikkinen L."/>
            <person name="Lakso M."/>
            <person name="Fracchia K.M."/>
            <person name="Antoshechkin I."/>
            <person name="Mortazavi A."/>
            <person name="Wong G."/>
            <person name="Sternberg P.W."/>
        </authorList>
    </citation>
    <scope>NUCLEOTIDE SEQUENCE [LARGE SCALE GENOMIC DNA]</scope>
    <source>
        <strain evidence="17">MT8872</strain>
    </source>
</reference>
<dbReference type="InterPro" id="IPR013956">
    <property type="entry name" value="E3_ubiquit_lig_Bre1"/>
</dbReference>
<feature type="domain" description="RING-type" evidence="16">
    <location>
        <begin position="964"/>
        <end position="1003"/>
    </location>
</feature>
<dbReference type="GO" id="GO:0006325">
    <property type="term" value="P:chromatin organization"/>
    <property type="evidence" value="ECO:0007669"/>
    <property type="project" value="UniProtKB-KW"/>
</dbReference>
<protein>
    <recommendedName>
        <fullName evidence="14">E3 ubiquitin protein ligase</fullName>
        <ecNumber evidence="14">2.3.2.27</ecNumber>
    </recommendedName>
</protein>
<dbReference type="GO" id="GO:0008270">
    <property type="term" value="F:zinc ion binding"/>
    <property type="evidence" value="ECO:0007669"/>
    <property type="project" value="UniProtKB-KW"/>
</dbReference>
<dbReference type="UniPathway" id="UPA00143"/>
<evidence type="ECO:0000256" key="6">
    <source>
        <dbReference type="ARBA" id="ARBA00022723"/>
    </source>
</evidence>
<keyword evidence="9 14" id="KW-0862">Zinc</keyword>
<dbReference type="Gene3D" id="3.30.40.10">
    <property type="entry name" value="Zinc/RING finger domain, C3HC4 (zinc finger)"/>
    <property type="match status" value="1"/>
</dbReference>
<evidence type="ECO:0000259" key="16">
    <source>
        <dbReference type="PROSITE" id="PS50089"/>
    </source>
</evidence>
<evidence type="ECO:0000256" key="2">
    <source>
        <dbReference type="ARBA" id="ARBA00004123"/>
    </source>
</evidence>
<evidence type="ECO:0000313" key="18">
    <source>
        <dbReference type="WBParaSite" id="Pan_g12947.t1"/>
    </source>
</evidence>
<keyword evidence="10 14" id="KW-0156">Chromatin regulator</keyword>
<evidence type="ECO:0000256" key="5">
    <source>
        <dbReference type="ARBA" id="ARBA00022679"/>
    </source>
</evidence>
<dbReference type="EC" id="2.3.2.27" evidence="14"/>
<keyword evidence="5 14" id="KW-0808">Transferase</keyword>
<comment type="subcellular location">
    <subcellularLocation>
        <location evidence="2 14">Nucleus</location>
    </subcellularLocation>
</comment>
<dbReference type="GO" id="GO:0005634">
    <property type="term" value="C:nucleus"/>
    <property type="evidence" value="ECO:0007669"/>
    <property type="project" value="UniProtKB-SubCell"/>
</dbReference>
<evidence type="ECO:0000256" key="13">
    <source>
        <dbReference type="PROSITE-ProRule" id="PRU00175"/>
    </source>
</evidence>
<dbReference type="PROSITE" id="PS00518">
    <property type="entry name" value="ZF_RING_1"/>
    <property type="match status" value="1"/>
</dbReference>
<comment type="similarity">
    <text evidence="4 14">Belongs to the BRE1 family.</text>
</comment>
<keyword evidence="11 14" id="KW-0175">Coiled coil</keyword>
<dbReference type="CDD" id="cd16499">
    <property type="entry name" value="RING-HC_Bre1-like"/>
    <property type="match status" value="1"/>
</dbReference>
<evidence type="ECO:0000256" key="10">
    <source>
        <dbReference type="ARBA" id="ARBA00022853"/>
    </source>
</evidence>
<dbReference type="PANTHER" id="PTHR23163:SF0">
    <property type="entry name" value="E3 UBIQUITIN-PROTEIN LIGASE BRE1"/>
    <property type="match status" value="1"/>
</dbReference>
<dbReference type="InterPro" id="IPR017907">
    <property type="entry name" value="Znf_RING_CS"/>
</dbReference>
<evidence type="ECO:0000256" key="4">
    <source>
        <dbReference type="ARBA" id="ARBA00005555"/>
    </source>
</evidence>
<evidence type="ECO:0000256" key="3">
    <source>
        <dbReference type="ARBA" id="ARBA00004906"/>
    </source>
</evidence>
<evidence type="ECO:0000256" key="15">
    <source>
        <dbReference type="SAM" id="MobiDB-lite"/>
    </source>
</evidence>
<dbReference type="PROSITE" id="PS50089">
    <property type="entry name" value="ZF_RING_2"/>
    <property type="match status" value="1"/>
</dbReference>
<dbReference type="GO" id="GO:0016567">
    <property type="term" value="P:protein ubiquitination"/>
    <property type="evidence" value="ECO:0007669"/>
    <property type="project" value="UniProtKB-UniRule"/>
</dbReference>
<comment type="catalytic activity">
    <reaction evidence="1 14">
        <text>S-ubiquitinyl-[E2 ubiquitin-conjugating enzyme]-L-cysteine + [acceptor protein]-L-lysine = [E2 ubiquitin-conjugating enzyme]-L-cysteine + N(6)-ubiquitinyl-[acceptor protein]-L-lysine.</text>
        <dbReference type="EC" id="2.3.2.27"/>
    </reaction>
</comment>
<evidence type="ECO:0000256" key="11">
    <source>
        <dbReference type="ARBA" id="ARBA00023054"/>
    </source>
</evidence>
<sequence>MSSEETDPVSTQAGSPEKQVVVAFDVPVFFKEPKLPPIVFHLHEIKDIHGVDVMYPHYRSLAQVKMESSLPMIQDEIRDLEYLLSVYKPMATDLEAISKVVNGFFKNFTERELYYESSLSNSNFHHRIASLCGDFLFDRQHNDPSGIRTALQSAHIKTHEFWRPNDLALFMLIRILSNVAKALPDTAESDHVLSKLRQIGVNADDFLTIATEHLLRSLQHRDSATERFSTSYYAAKNVTSADAVKNEYRRAKRIYPHVVGLRNMGIEENLQALDECYRVGMEVKPMEKQVKQIETETVKVPASFVPECLKKIAEGKAFIKAAEVERQALIEQRNKLIETKLRQAVRDKHKEISIRYYARRSQWNRLKDAKQKLRKQRSYKLKLLRRRCYRIRDTLDVIKAEKTECLPILKERALQYATKVTSQNAEFEKQLKIRAEILEVKLLREVAQGHQSGPSLQQFVKHVDAVKQAVIKRDNPKINLIERKKKVLEKAKVDEQEAKNFLRHSIVIPCSLPSNLKPPFLKIDPAKAARCAVLTTPPVSKTLQALAETHRRRVDGTPSSSKRVLPSLAEVSKTDRTEISRKRPQEHQIEKTPTKRYRTHSSEAKADISLTELDELLEQSFPTPPKPVPKQLTIQQIHPLTREARISLRSLTPDQVPLFMRSVLPVTPQRPLHASPEAQNPATISAWMHGHGFDDAKDPPDAPWRKWLGVLTMKHLLRYSIHESRRQLAIQAQKDLRNETVFPEMIPRQIQRSIDDAKHVMGEVAKKNKLTENLVKAKSSTATECFKILADAKEPLQNLHAAEEVNLTNFKEKARLQNSHMITNEHVQVLQKWNGHLRDYKTACIAMKAKNDKVLTDVDRLTRTSERDAIVADDRKNQLNQAIQLKRVEVIEKRKECAALRAKFEDLANKYIAKYKTAINMKSELQKRKMELKGIKADLAESKAEEADEFTQKMHKYYQGKVNCPLCKTRQRDAAFSKCFHLFCKECVDTVVQSRSRRCPTCSIRVSAKDAVRVYL</sequence>
<evidence type="ECO:0000256" key="9">
    <source>
        <dbReference type="ARBA" id="ARBA00022833"/>
    </source>
</evidence>
<dbReference type="SMART" id="SM00184">
    <property type="entry name" value="RING"/>
    <property type="match status" value="1"/>
</dbReference>
<keyword evidence="12 14" id="KW-0539">Nucleus</keyword>
<accession>A0A7E4UUC9</accession>